<evidence type="ECO:0000256" key="3">
    <source>
        <dbReference type="ARBA" id="ARBA00006958"/>
    </source>
</evidence>
<proteinExistence type="inferred from homology"/>
<keyword evidence="4" id="KW-0540">Nuclease</keyword>
<dbReference type="Pfam" id="PF13359">
    <property type="entry name" value="DDE_Tnp_4"/>
    <property type="match status" value="1"/>
</dbReference>
<dbReference type="PANTHER" id="PTHR22930">
    <property type="match status" value="1"/>
</dbReference>
<dbReference type="PANTHER" id="PTHR22930:SF289">
    <property type="entry name" value="DDE TNP4 DOMAIN-CONTAINING PROTEIN-RELATED"/>
    <property type="match status" value="1"/>
</dbReference>
<gene>
    <name evidence="10" type="ORF">HPB51_027633</name>
</gene>
<dbReference type="AlphaFoldDB" id="A0A9J6CZV8"/>
<evidence type="ECO:0000256" key="4">
    <source>
        <dbReference type="ARBA" id="ARBA00022722"/>
    </source>
</evidence>
<evidence type="ECO:0000313" key="10">
    <source>
        <dbReference type="EMBL" id="KAH7964131.1"/>
    </source>
</evidence>
<reference evidence="10" key="2">
    <citation type="submission" date="2021-09" db="EMBL/GenBank/DDBJ databases">
        <authorList>
            <person name="Jia N."/>
            <person name="Wang J."/>
            <person name="Shi W."/>
            <person name="Du L."/>
            <person name="Sun Y."/>
            <person name="Zhan W."/>
            <person name="Jiang J."/>
            <person name="Wang Q."/>
            <person name="Zhang B."/>
            <person name="Ji P."/>
            <person name="Sakyi L.B."/>
            <person name="Cui X."/>
            <person name="Yuan T."/>
            <person name="Jiang B."/>
            <person name="Yang W."/>
            <person name="Lam T.T.-Y."/>
            <person name="Chang Q."/>
            <person name="Ding S."/>
            <person name="Wang X."/>
            <person name="Zhu J."/>
            <person name="Ruan X."/>
            <person name="Zhao L."/>
            <person name="Wei J."/>
            <person name="Que T."/>
            <person name="Du C."/>
            <person name="Cheng J."/>
            <person name="Dai P."/>
            <person name="Han X."/>
            <person name="Huang E."/>
            <person name="Gao Y."/>
            <person name="Liu J."/>
            <person name="Shao H."/>
            <person name="Ye R."/>
            <person name="Li L."/>
            <person name="Wei W."/>
            <person name="Wang X."/>
            <person name="Wang C."/>
            <person name="Huo Q."/>
            <person name="Li W."/>
            <person name="Guo W."/>
            <person name="Chen H."/>
            <person name="Chen S."/>
            <person name="Zhou L."/>
            <person name="Zhou L."/>
            <person name="Ni X."/>
            <person name="Tian J."/>
            <person name="Zhou Y."/>
            <person name="Sheng Y."/>
            <person name="Liu T."/>
            <person name="Pan Y."/>
            <person name="Xia L."/>
            <person name="Li J."/>
            <person name="Zhao F."/>
            <person name="Cao W."/>
        </authorList>
    </citation>
    <scope>NUCLEOTIDE SEQUENCE</scope>
    <source>
        <strain evidence="10">Rmic-2018</strain>
        <tissue evidence="10">Larvae</tissue>
    </source>
</reference>
<evidence type="ECO:0000256" key="7">
    <source>
        <dbReference type="ARBA" id="ARBA00023242"/>
    </source>
</evidence>
<feature type="compositionally biased region" description="Polar residues" evidence="8">
    <location>
        <begin position="1"/>
        <end position="12"/>
    </location>
</feature>
<feature type="domain" description="DDE Tnp4" evidence="9">
    <location>
        <begin position="144"/>
        <end position="266"/>
    </location>
</feature>
<evidence type="ECO:0000259" key="9">
    <source>
        <dbReference type="Pfam" id="PF13359"/>
    </source>
</evidence>
<keyword evidence="5" id="KW-0479">Metal-binding</keyword>
<dbReference type="GO" id="GO:0046872">
    <property type="term" value="F:metal ion binding"/>
    <property type="evidence" value="ECO:0007669"/>
    <property type="project" value="UniProtKB-KW"/>
</dbReference>
<dbReference type="InterPro" id="IPR045249">
    <property type="entry name" value="HARBI1-like"/>
</dbReference>
<evidence type="ECO:0000256" key="1">
    <source>
        <dbReference type="ARBA" id="ARBA00001968"/>
    </source>
</evidence>
<dbReference type="Proteomes" id="UP000821866">
    <property type="component" value="Unassembled WGS sequence"/>
</dbReference>
<evidence type="ECO:0000256" key="5">
    <source>
        <dbReference type="ARBA" id="ARBA00022723"/>
    </source>
</evidence>
<comment type="caution">
    <text evidence="10">The sequence shown here is derived from an EMBL/GenBank/DDBJ whole genome shotgun (WGS) entry which is preliminary data.</text>
</comment>
<reference evidence="10" key="1">
    <citation type="journal article" date="2020" name="Cell">
        <title>Large-Scale Comparative Analyses of Tick Genomes Elucidate Their Genetic Diversity and Vector Capacities.</title>
        <authorList>
            <consortium name="Tick Genome and Microbiome Consortium (TIGMIC)"/>
            <person name="Jia N."/>
            <person name="Wang J."/>
            <person name="Shi W."/>
            <person name="Du L."/>
            <person name="Sun Y."/>
            <person name="Zhan W."/>
            <person name="Jiang J.F."/>
            <person name="Wang Q."/>
            <person name="Zhang B."/>
            <person name="Ji P."/>
            <person name="Bell-Sakyi L."/>
            <person name="Cui X.M."/>
            <person name="Yuan T.T."/>
            <person name="Jiang B.G."/>
            <person name="Yang W.F."/>
            <person name="Lam T.T."/>
            <person name="Chang Q.C."/>
            <person name="Ding S.J."/>
            <person name="Wang X.J."/>
            <person name="Zhu J.G."/>
            <person name="Ruan X.D."/>
            <person name="Zhao L."/>
            <person name="Wei J.T."/>
            <person name="Ye R.Z."/>
            <person name="Que T.C."/>
            <person name="Du C.H."/>
            <person name="Zhou Y.H."/>
            <person name="Cheng J.X."/>
            <person name="Dai P.F."/>
            <person name="Guo W.B."/>
            <person name="Han X.H."/>
            <person name="Huang E.J."/>
            <person name="Li L.F."/>
            <person name="Wei W."/>
            <person name="Gao Y.C."/>
            <person name="Liu J.Z."/>
            <person name="Shao H.Z."/>
            <person name="Wang X."/>
            <person name="Wang C.C."/>
            <person name="Yang T.C."/>
            <person name="Huo Q.B."/>
            <person name="Li W."/>
            <person name="Chen H.Y."/>
            <person name="Chen S.E."/>
            <person name="Zhou L.G."/>
            <person name="Ni X.B."/>
            <person name="Tian J.H."/>
            <person name="Sheng Y."/>
            <person name="Liu T."/>
            <person name="Pan Y.S."/>
            <person name="Xia L.Y."/>
            <person name="Li J."/>
            <person name="Zhao F."/>
            <person name="Cao W.C."/>
        </authorList>
    </citation>
    <scope>NUCLEOTIDE SEQUENCE</scope>
    <source>
        <strain evidence="10">Rmic-2018</strain>
    </source>
</reference>
<keyword evidence="6" id="KW-0378">Hydrolase</keyword>
<protein>
    <recommendedName>
        <fullName evidence="9">DDE Tnp4 domain-containing protein</fullName>
    </recommendedName>
</protein>
<organism evidence="10 11">
    <name type="scientific">Rhipicephalus microplus</name>
    <name type="common">Cattle tick</name>
    <name type="synonym">Boophilus microplus</name>
    <dbReference type="NCBI Taxonomy" id="6941"/>
    <lineage>
        <taxon>Eukaryota</taxon>
        <taxon>Metazoa</taxon>
        <taxon>Ecdysozoa</taxon>
        <taxon>Arthropoda</taxon>
        <taxon>Chelicerata</taxon>
        <taxon>Arachnida</taxon>
        <taxon>Acari</taxon>
        <taxon>Parasitiformes</taxon>
        <taxon>Ixodida</taxon>
        <taxon>Ixodoidea</taxon>
        <taxon>Ixodidae</taxon>
        <taxon>Rhipicephalinae</taxon>
        <taxon>Rhipicephalus</taxon>
        <taxon>Boophilus</taxon>
    </lineage>
</organism>
<sequence>MQFEMTSATSDLPTAIRSHVPPSNFSGPGSGTQGEMLTKPFVFVVQVVATIFGTEAAEYKSVLTDPSHGWKELHGIEVPLRGHRCLIEEAALSLVPTPTHAPTSVTSATSDLPTAIRSHVPPSNFSGPGSGTEGEMLTKPFVFVVQVIAGPKLHIYDVVSSWPGSVHDSRIFDNSRARVLYEKKRVPGILLGDAGYRCTSFLMTPMSDPPPDSPESRYQAAHMRTRNTIERAFGVWKRRFPCLDMGLQNLAERSAVITTACAALHNLAVLRQDAEPPPVIIPQHLRRQQPDVANQADTLLGSRCRMRLITRAFTSPNE</sequence>
<name>A0A9J6CZV8_RHIMP</name>
<accession>A0A9J6CZV8</accession>
<dbReference type="VEuPathDB" id="VectorBase:LOC119184740"/>
<comment type="subcellular location">
    <subcellularLocation>
        <location evidence="2">Nucleus</location>
    </subcellularLocation>
</comment>
<comment type="similarity">
    <text evidence="3">Belongs to the HARBI1 family.</text>
</comment>
<feature type="region of interest" description="Disordered" evidence="8">
    <location>
        <begin position="1"/>
        <end position="32"/>
    </location>
</feature>
<evidence type="ECO:0000256" key="6">
    <source>
        <dbReference type="ARBA" id="ARBA00022801"/>
    </source>
</evidence>
<comment type="cofactor">
    <cofactor evidence="1">
        <name>a divalent metal cation</name>
        <dbReference type="ChEBI" id="CHEBI:60240"/>
    </cofactor>
</comment>
<keyword evidence="7" id="KW-0539">Nucleus</keyword>
<evidence type="ECO:0000256" key="2">
    <source>
        <dbReference type="ARBA" id="ARBA00004123"/>
    </source>
</evidence>
<dbReference type="GO" id="GO:0004518">
    <property type="term" value="F:nuclease activity"/>
    <property type="evidence" value="ECO:0007669"/>
    <property type="project" value="UniProtKB-KW"/>
</dbReference>
<keyword evidence="11" id="KW-1185">Reference proteome</keyword>
<evidence type="ECO:0000256" key="8">
    <source>
        <dbReference type="SAM" id="MobiDB-lite"/>
    </source>
</evidence>
<dbReference type="EMBL" id="JABSTU010004211">
    <property type="protein sequence ID" value="KAH7964131.1"/>
    <property type="molecule type" value="Genomic_DNA"/>
</dbReference>
<evidence type="ECO:0000313" key="11">
    <source>
        <dbReference type="Proteomes" id="UP000821866"/>
    </source>
</evidence>
<dbReference type="GO" id="GO:0016787">
    <property type="term" value="F:hydrolase activity"/>
    <property type="evidence" value="ECO:0007669"/>
    <property type="project" value="UniProtKB-KW"/>
</dbReference>
<dbReference type="GO" id="GO:0005634">
    <property type="term" value="C:nucleus"/>
    <property type="evidence" value="ECO:0007669"/>
    <property type="project" value="UniProtKB-SubCell"/>
</dbReference>
<dbReference type="InterPro" id="IPR027806">
    <property type="entry name" value="HARBI1_dom"/>
</dbReference>